<reference evidence="2" key="1">
    <citation type="submission" date="2023-07" db="EMBL/GenBank/DDBJ databases">
        <authorList>
            <person name="Kim M.K."/>
        </authorList>
    </citation>
    <scope>NUCLEOTIDE SEQUENCE</scope>
    <source>
        <strain evidence="2">CA1-15</strain>
    </source>
</reference>
<evidence type="ECO:0000313" key="2">
    <source>
        <dbReference type="EMBL" id="MDO7841044.1"/>
    </source>
</evidence>
<keyword evidence="3" id="KW-1185">Reference proteome</keyword>
<evidence type="ECO:0000256" key="1">
    <source>
        <dbReference type="SAM" id="SignalP"/>
    </source>
</evidence>
<gene>
    <name evidence="2" type="ORF">Q5H94_01785</name>
</gene>
<organism evidence="2 3">
    <name type="scientific">Sphingomonas immobilis</name>
    <dbReference type="NCBI Taxonomy" id="3063997"/>
    <lineage>
        <taxon>Bacteria</taxon>
        <taxon>Pseudomonadati</taxon>
        <taxon>Pseudomonadota</taxon>
        <taxon>Alphaproteobacteria</taxon>
        <taxon>Sphingomonadales</taxon>
        <taxon>Sphingomonadaceae</taxon>
        <taxon>Sphingomonas</taxon>
    </lineage>
</organism>
<dbReference type="RefSeq" id="WP_304559437.1">
    <property type="nucleotide sequence ID" value="NZ_JAUQSZ010000001.1"/>
</dbReference>
<proteinExistence type="predicted"/>
<feature type="chain" id="PRO_5045723554" evidence="1">
    <location>
        <begin position="25"/>
        <end position="65"/>
    </location>
</feature>
<protein>
    <submittedName>
        <fullName evidence="2">Uncharacterized protein</fullName>
    </submittedName>
</protein>
<evidence type="ECO:0000313" key="3">
    <source>
        <dbReference type="Proteomes" id="UP001176468"/>
    </source>
</evidence>
<accession>A0ABT8ZU01</accession>
<dbReference type="EMBL" id="JAUQSZ010000001">
    <property type="protein sequence ID" value="MDO7841044.1"/>
    <property type="molecule type" value="Genomic_DNA"/>
</dbReference>
<keyword evidence="1" id="KW-0732">Signal</keyword>
<dbReference type="Proteomes" id="UP001176468">
    <property type="component" value="Unassembled WGS sequence"/>
</dbReference>
<feature type="signal peptide" evidence="1">
    <location>
        <begin position="1"/>
        <end position="24"/>
    </location>
</feature>
<sequence length="65" mass="6496">MFRTKFVVAAAALAVLAGSAPAIAAPCKDAKGKFIKCPPAAPKPAARCKLNGKFAKCGTPGAKPV</sequence>
<comment type="caution">
    <text evidence="2">The sequence shown here is derived from an EMBL/GenBank/DDBJ whole genome shotgun (WGS) entry which is preliminary data.</text>
</comment>
<name>A0ABT8ZU01_9SPHN</name>